<accession>A0A3R7W4V5</accession>
<comment type="caution">
    <text evidence="1">The sequence shown here is derived from an EMBL/GenBank/DDBJ whole genome shotgun (WGS) entry which is preliminary data.</text>
</comment>
<protein>
    <submittedName>
        <fullName evidence="1">Uncharacterized protein</fullName>
    </submittedName>
</protein>
<evidence type="ECO:0000313" key="1">
    <source>
        <dbReference type="EMBL" id="RQM15333.1"/>
    </source>
</evidence>
<dbReference type="VEuPathDB" id="FungiDB:DD237_003598"/>
<dbReference type="AlphaFoldDB" id="A0A3R7W4V5"/>
<sequence>MLLQEFELLLVHKHRFALTNVILCMQRITDDLILVQRALSSVSASSTTSLERVFRCLEGLVTLVPSFLGERELATFVAGLQEFNRVAQALESQPKLQEALLTLGNTTNALMDAATRDAATCAQLTRKRDHLATLLAQTEQVLQNSHLRRSQQYQDTIQHFMAEFQSTLKDEHLQLAKQLRFDIETIETSMLKMLQPHFEICKTITIANARVQWTESAFSKIECKDISVFVQTAAKLETGDTTFHSVLQDTTQFLAQVSLFEQAASKDAFLVCSSALKLQFRERLDQELFLAYMKDWSEKHKTLQLTESSNEFKAATDLLQNLKVAIGRAHELAQISREKVALDIPARESLAKEVARIFHEEGGHITQFDLPECA</sequence>
<reference evidence="1 2" key="1">
    <citation type="submission" date="2018-06" db="EMBL/GenBank/DDBJ databases">
        <title>Comparative genomics of downy mildews reveals potential adaptations to biotrophy.</title>
        <authorList>
            <person name="Fletcher K."/>
            <person name="Klosterman S.J."/>
            <person name="Derevnina L."/>
            <person name="Martin F."/>
            <person name="Koike S."/>
            <person name="Reyes Chin-Wo S."/>
            <person name="Mou B."/>
            <person name="Michelmore R."/>
        </authorList>
    </citation>
    <scope>NUCLEOTIDE SEQUENCE [LARGE SCALE GENOMIC DNA]</scope>
    <source>
        <strain evidence="1 2">R13</strain>
    </source>
</reference>
<evidence type="ECO:0000313" key="2">
    <source>
        <dbReference type="Proteomes" id="UP000286097"/>
    </source>
</evidence>
<proteinExistence type="predicted"/>
<dbReference type="EMBL" id="QKXF01000160">
    <property type="protein sequence ID" value="RQM15333.1"/>
    <property type="molecule type" value="Genomic_DNA"/>
</dbReference>
<name>A0A3R7W4V5_9STRA</name>
<gene>
    <name evidence="1" type="ORF">DD237_003598</name>
</gene>
<dbReference type="Proteomes" id="UP000286097">
    <property type="component" value="Unassembled WGS sequence"/>
</dbReference>
<organism evidence="1 2">
    <name type="scientific">Peronospora effusa</name>
    <dbReference type="NCBI Taxonomy" id="542832"/>
    <lineage>
        <taxon>Eukaryota</taxon>
        <taxon>Sar</taxon>
        <taxon>Stramenopiles</taxon>
        <taxon>Oomycota</taxon>
        <taxon>Peronosporomycetes</taxon>
        <taxon>Peronosporales</taxon>
        <taxon>Peronosporaceae</taxon>
        <taxon>Peronospora</taxon>
    </lineage>
</organism>